<feature type="region of interest" description="Disordered" evidence="1">
    <location>
        <begin position="721"/>
        <end position="776"/>
    </location>
</feature>
<gene>
    <name evidence="3" type="ORF">BZA70DRAFT_294716</name>
</gene>
<dbReference type="PANTHER" id="PTHR38700:SF1">
    <property type="entry name" value="PH DOMAIN-CONTAINING PROTEIN"/>
    <property type="match status" value="1"/>
</dbReference>
<proteinExistence type="predicted"/>
<name>A0ABR1F9A9_9ASCO</name>
<dbReference type="Proteomes" id="UP001498771">
    <property type="component" value="Unassembled WGS sequence"/>
</dbReference>
<feature type="compositionally biased region" description="Low complexity" evidence="1">
    <location>
        <begin position="763"/>
        <end position="776"/>
    </location>
</feature>
<feature type="region of interest" description="Disordered" evidence="1">
    <location>
        <begin position="405"/>
        <end position="465"/>
    </location>
</feature>
<dbReference type="InterPro" id="IPR011993">
    <property type="entry name" value="PH-like_dom_sf"/>
</dbReference>
<feature type="region of interest" description="Disordered" evidence="1">
    <location>
        <begin position="1"/>
        <end position="72"/>
    </location>
</feature>
<reference evidence="3 4" key="1">
    <citation type="submission" date="2024-03" db="EMBL/GenBank/DDBJ databases">
        <title>Genome-scale model development and genomic sequencing of the oleaginous clade Lipomyces.</title>
        <authorList>
            <consortium name="Lawrence Berkeley National Laboratory"/>
            <person name="Czajka J.J."/>
            <person name="Han Y."/>
            <person name="Kim J."/>
            <person name="Mondo S.J."/>
            <person name="Hofstad B.A."/>
            <person name="Robles A."/>
            <person name="Haridas S."/>
            <person name="Riley R."/>
            <person name="LaButti K."/>
            <person name="Pangilinan J."/>
            <person name="Andreopoulos W."/>
            <person name="Lipzen A."/>
            <person name="Yan J."/>
            <person name="Wang M."/>
            <person name="Ng V."/>
            <person name="Grigoriev I.V."/>
            <person name="Spatafora J.W."/>
            <person name="Magnuson J.K."/>
            <person name="Baker S.E."/>
            <person name="Pomraning K.R."/>
        </authorList>
    </citation>
    <scope>NUCLEOTIDE SEQUENCE [LARGE SCALE GENOMIC DNA]</scope>
    <source>
        <strain evidence="3 4">Phaff 52-87</strain>
    </source>
</reference>
<evidence type="ECO:0000256" key="1">
    <source>
        <dbReference type="SAM" id="MobiDB-lite"/>
    </source>
</evidence>
<dbReference type="RefSeq" id="XP_064769472.1">
    <property type="nucleotide sequence ID" value="XM_064914462.1"/>
</dbReference>
<feature type="compositionally biased region" description="Basic residues" evidence="1">
    <location>
        <begin position="1"/>
        <end position="12"/>
    </location>
</feature>
<evidence type="ECO:0000313" key="4">
    <source>
        <dbReference type="Proteomes" id="UP001498771"/>
    </source>
</evidence>
<dbReference type="Gene3D" id="2.30.29.30">
    <property type="entry name" value="Pleckstrin-homology domain (PH domain)/Phosphotyrosine-binding domain (PTB)"/>
    <property type="match status" value="1"/>
</dbReference>
<dbReference type="PANTHER" id="PTHR38700">
    <property type="entry name" value="YALI0E22418P"/>
    <property type="match status" value="1"/>
</dbReference>
<dbReference type="PROSITE" id="PS50003">
    <property type="entry name" value="PH_DOMAIN"/>
    <property type="match status" value="1"/>
</dbReference>
<dbReference type="SMART" id="SM00233">
    <property type="entry name" value="PH"/>
    <property type="match status" value="1"/>
</dbReference>
<dbReference type="GeneID" id="90039974"/>
<feature type="compositionally biased region" description="Polar residues" evidence="1">
    <location>
        <begin position="663"/>
        <end position="685"/>
    </location>
</feature>
<feature type="compositionally biased region" description="Basic and acidic residues" evidence="1">
    <location>
        <begin position="416"/>
        <end position="435"/>
    </location>
</feature>
<comment type="caution">
    <text evidence="3">The sequence shown here is derived from an EMBL/GenBank/DDBJ whole genome shotgun (WGS) entry which is preliminary data.</text>
</comment>
<sequence>MNVPKRYRSLRRTKPDASAAAGPPRPSVPAVPTLPAIKSGGLLASGSTATGNHQQTRSAGPELSTPAHSRSTGPQLTVTIEIFDADHPISLACAPTTTATALIGLAVSAAQRQRGMRISQPVSALRIHELCQNHDISRDLFGCELIDSVIKDWDPKKVNSLRLVPAISSSTQNDSRFSEFVPPVSGWIRVKLKPSKWSKRWAFVEDSFIYISKKPSSKPKDKVLLCNLSYVNFYTLAPYHLAQIGSPSQFCFALKSTKKHAMFENQHAFLHFVACNDRPNIEMWQRSIQSARFLEVSKESQERLEIFSQTQTANSRAGPSNGPLISHEDLKMKPAEHTAVQVPPPLLAIEQSSVNLSNPVKRHKSTLQSSRTVKLKDVPVVYQPKPDVAVTKDSLLDKLMHGENLASTSNIPNPEDSVKRTSYDEPGSRYLDRPSGHNVRRTGSTRRDAGYSAPDSYSRGSSDFDRARINEASARSTNHYSDSHEIVDPTPQHATRLSAEIHSSKKIEDDEDENVPLYKKLQQLDLNVGSKNPFLDPDLLALPGARSSEPAETITNPEPVRTTPTPQLFLPTENLFDSPTQPVHQSQIEAQTTSWNMPLAPQPISPVFQPQHEASYFPQQQQQDDIFGLSAHGNPAVPYSAQGSTMFENGDHVYRRSEEDQGVTRTASRYRHQSNSIRHPQSHVLQQQQQQQAQQAQQPQYYHPQETHYQQASVPQNTFYQPHAYYPDKHPSSPTHIYRAPQEPDGLFDHPMTSSSSPRGIGRSQSTRAGSSTTAAAAAAAVRARAEFAATNDTSGMRRSMTTTRRKVPPPAMQKPLITVRSEAEVAVGRPMFNQGSLLDRMNR</sequence>
<dbReference type="InterPro" id="IPR001849">
    <property type="entry name" value="PH_domain"/>
</dbReference>
<organism evidence="3 4">
    <name type="scientific">Myxozyma melibiosi</name>
    <dbReference type="NCBI Taxonomy" id="54550"/>
    <lineage>
        <taxon>Eukaryota</taxon>
        <taxon>Fungi</taxon>
        <taxon>Dikarya</taxon>
        <taxon>Ascomycota</taxon>
        <taxon>Saccharomycotina</taxon>
        <taxon>Lipomycetes</taxon>
        <taxon>Lipomycetales</taxon>
        <taxon>Lipomycetaceae</taxon>
        <taxon>Myxozyma</taxon>
    </lineage>
</organism>
<feature type="compositionally biased region" description="Low complexity" evidence="1">
    <location>
        <begin position="686"/>
        <end position="704"/>
    </location>
</feature>
<protein>
    <recommendedName>
        <fullName evidence="2">PH domain-containing protein</fullName>
    </recommendedName>
</protein>
<dbReference type="SUPFAM" id="SSF50729">
    <property type="entry name" value="PH domain-like"/>
    <property type="match status" value="1"/>
</dbReference>
<dbReference type="EMBL" id="JBBJBU010000003">
    <property type="protein sequence ID" value="KAK7206439.1"/>
    <property type="molecule type" value="Genomic_DNA"/>
</dbReference>
<feature type="compositionally biased region" description="Polar residues" evidence="1">
    <location>
        <begin position="45"/>
        <end position="58"/>
    </location>
</feature>
<accession>A0ABR1F9A9</accession>
<evidence type="ECO:0000259" key="2">
    <source>
        <dbReference type="PROSITE" id="PS50003"/>
    </source>
</evidence>
<feature type="domain" description="PH" evidence="2">
    <location>
        <begin position="181"/>
        <end position="293"/>
    </location>
</feature>
<feature type="region of interest" description="Disordered" evidence="1">
    <location>
        <begin position="655"/>
        <end position="708"/>
    </location>
</feature>
<keyword evidence="4" id="KW-1185">Reference proteome</keyword>
<evidence type="ECO:0000313" key="3">
    <source>
        <dbReference type="EMBL" id="KAK7206439.1"/>
    </source>
</evidence>